<protein>
    <submittedName>
        <fullName evidence="2">Uncharacterized protein</fullName>
    </submittedName>
</protein>
<dbReference type="AlphaFoldDB" id="A0A0G4EIW2"/>
<gene>
    <name evidence="2" type="ORF">Vbra_1110</name>
</gene>
<accession>A0A0G4EIW2</accession>
<organism evidence="2 3">
    <name type="scientific">Vitrella brassicaformis (strain CCMP3155)</name>
    <dbReference type="NCBI Taxonomy" id="1169540"/>
    <lineage>
        <taxon>Eukaryota</taxon>
        <taxon>Sar</taxon>
        <taxon>Alveolata</taxon>
        <taxon>Colpodellida</taxon>
        <taxon>Vitrellaceae</taxon>
        <taxon>Vitrella</taxon>
    </lineage>
</organism>
<dbReference type="PhylomeDB" id="A0A0G4EIW2"/>
<dbReference type="InParanoid" id="A0A0G4EIW2"/>
<dbReference type="Proteomes" id="UP000041254">
    <property type="component" value="Unassembled WGS sequence"/>
</dbReference>
<feature type="region of interest" description="Disordered" evidence="1">
    <location>
        <begin position="1"/>
        <end position="22"/>
    </location>
</feature>
<reference evidence="2 3" key="1">
    <citation type="submission" date="2014-11" db="EMBL/GenBank/DDBJ databases">
        <authorList>
            <person name="Zhu J."/>
            <person name="Qi W."/>
            <person name="Song R."/>
        </authorList>
    </citation>
    <scope>NUCLEOTIDE SEQUENCE [LARGE SCALE GENOMIC DNA]</scope>
</reference>
<sequence length="366" mass="40799">MASSAQPPPPNPNRPTAPPAVPPLRSIAISKAAEMAMSTDPNRRAALRSHISNTHPDDVDTMLYEVRRRVDEHISRLRLADVLAFDIGGDVEAGLKVVYLLERGSGEEWQAMGRFLRLAFIYRLTPNATRPLRLPAASLLTATAFHQLPLAMAIYNIIGQQLSYYGSSLALQQIDDGAYESYRTGNQSFRVVPLGELPGGHPYAEGYKRADPVIRQGGQLYPSFSAFPLHRLLLYWSHGEGVDDKEVLIRTIGRDNRRYGRLLRTDGITEDQGIVADYRYDRVNLNAADARHDRFVIVSGFRPNETIAAHLVMEDGSIDLYTTEPSAADRSHPLAQRYPVSVGAARRLLRRFGLERDVIDRGAVME</sequence>
<dbReference type="EMBL" id="CDMY01000240">
    <property type="protein sequence ID" value="CEL95844.1"/>
    <property type="molecule type" value="Genomic_DNA"/>
</dbReference>
<name>A0A0G4EIW2_VITBC</name>
<evidence type="ECO:0000313" key="2">
    <source>
        <dbReference type="EMBL" id="CEL95844.1"/>
    </source>
</evidence>
<evidence type="ECO:0000256" key="1">
    <source>
        <dbReference type="SAM" id="MobiDB-lite"/>
    </source>
</evidence>
<dbReference type="VEuPathDB" id="CryptoDB:Vbra_1110"/>
<evidence type="ECO:0000313" key="3">
    <source>
        <dbReference type="Proteomes" id="UP000041254"/>
    </source>
</evidence>
<proteinExistence type="predicted"/>
<keyword evidence="3" id="KW-1185">Reference proteome</keyword>